<dbReference type="PROSITE" id="PS51275">
    <property type="entry name" value="PEPTIDASE_C26_GGH"/>
    <property type="match status" value="1"/>
</dbReference>
<dbReference type="GO" id="GO:0046900">
    <property type="term" value="P:tetrahydrofolylpolyglutamate metabolic process"/>
    <property type="evidence" value="ECO:0007669"/>
    <property type="project" value="TreeGrafter"/>
</dbReference>
<dbReference type="AlphaFoldDB" id="A0A0V1IK84"/>
<dbReference type="InterPro" id="IPR017926">
    <property type="entry name" value="GATASE"/>
</dbReference>
<feature type="active site" evidence="2">
    <location>
        <position position="268"/>
    </location>
</feature>
<dbReference type="Proteomes" id="UP000054805">
    <property type="component" value="Unassembled WGS sequence"/>
</dbReference>
<evidence type="ECO:0000256" key="1">
    <source>
        <dbReference type="PIRSR" id="PIRSR615527-1"/>
    </source>
</evidence>
<comment type="caution">
    <text evidence="4">The sequence shown here is derived from an EMBL/GenBank/DDBJ whole genome shotgun (WGS) entry which is preliminary data.</text>
</comment>
<evidence type="ECO:0000313" key="5">
    <source>
        <dbReference type="Proteomes" id="UP000054805"/>
    </source>
</evidence>
<name>A0A0V1IK84_TRIPS</name>
<feature type="active site" description="Nucleophile" evidence="1 2">
    <location>
        <position position="156"/>
    </location>
</feature>
<dbReference type="InterPro" id="IPR015527">
    <property type="entry name" value="Pept_C26_g-glut_hydrolase"/>
</dbReference>
<dbReference type="GO" id="GO:0005773">
    <property type="term" value="C:vacuole"/>
    <property type="evidence" value="ECO:0007669"/>
    <property type="project" value="TreeGrafter"/>
</dbReference>
<dbReference type="GO" id="GO:0034722">
    <property type="term" value="F:gamma-glutamyl-peptidase activity"/>
    <property type="evidence" value="ECO:0007669"/>
    <property type="project" value="UniProtKB-UniRule"/>
</dbReference>
<dbReference type="PROSITE" id="PS51273">
    <property type="entry name" value="GATASE_TYPE_1"/>
    <property type="match status" value="1"/>
</dbReference>
<feature type="non-terminal residue" evidence="4">
    <location>
        <position position="1"/>
    </location>
</feature>
<dbReference type="Gene3D" id="3.40.50.880">
    <property type="match status" value="1"/>
</dbReference>
<keyword evidence="5" id="KW-1185">Reference proteome</keyword>
<evidence type="ECO:0000259" key="3">
    <source>
        <dbReference type="Pfam" id="PF00117"/>
    </source>
</evidence>
<accession>A0A0V1IK84</accession>
<dbReference type="InterPro" id="IPR029062">
    <property type="entry name" value="Class_I_gatase-like"/>
</dbReference>
<sequence>LPFEFHCNNFNEQIVCKSILIMKQIMNNCNGAFCLLVLLSAFGNVGEGIVEKKSNMPVIGILTVDTSYRDRLFGNSTLPSSYVYMLKAAGAKIVPLLLSYDVSIHRMLFEQINGLFVPGGSVAPFEANVYKILKLYTRWAIRSNDNGDYFPIWGTCLGFEMLLLYFANGTGVLEKCDVENELLELTPTDHFKYSRMFRNVPYELYYKMKSEQLSPNFHHWCSNFESLKRYGLEDVFIPITTSQSKINAITFISAIEHVNYPFYGVAWHPEKNVFEDYKSWHLSKSDAAIDLAHHLARFFVKEAMKSKHKFLPESFFQYSISNFCPLFSKMYGLKEEEKYFFP</sequence>
<dbReference type="EC" id="3.4.19.9" evidence="2"/>
<comment type="catalytic activity">
    <reaction evidence="2">
        <text>(6S)-5,6,7,8-tetrahydrofolyl-(gamma-L-Glu)(n) + (n-1) H2O = (6S)-5,6,7,8-tetrahydrofolate + (n-1) L-glutamate</text>
        <dbReference type="Rhea" id="RHEA:56784"/>
        <dbReference type="Rhea" id="RHEA-COMP:14738"/>
        <dbReference type="ChEBI" id="CHEBI:15377"/>
        <dbReference type="ChEBI" id="CHEBI:29985"/>
        <dbReference type="ChEBI" id="CHEBI:57453"/>
        <dbReference type="ChEBI" id="CHEBI:141005"/>
        <dbReference type="EC" id="3.4.19.9"/>
    </reaction>
</comment>
<feature type="active site" description="Proton donor" evidence="1">
    <location>
        <position position="268"/>
    </location>
</feature>
<dbReference type="SUPFAM" id="SSF52317">
    <property type="entry name" value="Class I glutamine amidotransferase-like"/>
    <property type="match status" value="1"/>
</dbReference>
<dbReference type="PANTHER" id="PTHR11315">
    <property type="entry name" value="PROTEASE FAMILY C26 GAMMA-GLUTAMYL HYDROLASE"/>
    <property type="match status" value="1"/>
</dbReference>
<dbReference type="PANTHER" id="PTHR11315:SF0">
    <property type="entry name" value="FOLATE GAMMA-GLUTAMYL HYDROLASE"/>
    <property type="match status" value="1"/>
</dbReference>
<keyword evidence="2 4" id="KW-0378">Hydrolase</keyword>
<evidence type="ECO:0000256" key="2">
    <source>
        <dbReference type="PROSITE-ProRule" id="PRU00607"/>
    </source>
</evidence>
<protein>
    <recommendedName>
        <fullName evidence="2">folate gamma-glutamyl hydrolase</fullName>
        <ecNumber evidence="2">3.4.19.9</ecNumber>
    </recommendedName>
</protein>
<proteinExistence type="predicted"/>
<evidence type="ECO:0000313" key="4">
    <source>
        <dbReference type="EMBL" id="KRZ23215.1"/>
    </source>
</evidence>
<gene>
    <name evidence="4" type="primary">Ggh</name>
    <name evidence="4" type="ORF">T4B_2942</name>
</gene>
<feature type="domain" description="Glutamine amidotransferase" evidence="3">
    <location>
        <begin position="98"/>
        <end position="272"/>
    </location>
</feature>
<dbReference type="Pfam" id="PF00117">
    <property type="entry name" value="GATase"/>
    <property type="match status" value="1"/>
</dbReference>
<reference evidence="4 5" key="1">
    <citation type="submission" date="2015-01" db="EMBL/GenBank/DDBJ databases">
        <title>Evolution of Trichinella species and genotypes.</title>
        <authorList>
            <person name="Korhonen P.K."/>
            <person name="Edoardo P."/>
            <person name="Giuseppe L.R."/>
            <person name="Gasser R.B."/>
        </authorList>
    </citation>
    <scope>NUCLEOTIDE SEQUENCE [LARGE SCALE GENOMIC DNA]</scope>
    <source>
        <strain evidence="4">ISS588</strain>
    </source>
</reference>
<organism evidence="4 5">
    <name type="scientific">Trichinella pseudospiralis</name>
    <name type="common">Parasitic roundworm</name>
    <dbReference type="NCBI Taxonomy" id="6337"/>
    <lineage>
        <taxon>Eukaryota</taxon>
        <taxon>Metazoa</taxon>
        <taxon>Ecdysozoa</taxon>
        <taxon>Nematoda</taxon>
        <taxon>Enoplea</taxon>
        <taxon>Dorylaimia</taxon>
        <taxon>Trichinellida</taxon>
        <taxon>Trichinellidae</taxon>
        <taxon>Trichinella</taxon>
    </lineage>
</organism>
<dbReference type="EMBL" id="JYDS01000151">
    <property type="protein sequence ID" value="KRZ23215.1"/>
    <property type="molecule type" value="Genomic_DNA"/>
</dbReference>